<keyword evidence="1" id="KW-0805">Transcription regulation</keyword>
<dbReference type="Gene3D" id="1.10.10.10">
    <property type="entry name" value="Winged helix-like DNA-binding domain superfamily/Winged helix DNA-binding domain"/>
    <property type="match status" value="1"/>
</dbReference>
<dbReference type="GO" id="GO:0005829">
    <property type="term" value="C:cytosol"/>
    <property type="evidence" value="ECO:0007669"/>
    <property type="project" value="TreeGrafter"/>
</dbReference>
<evidence type="ECO:0000313" key="6">
    <source>
        <dbReference type="Proteomes" id="UP000199048"/>
    </source>
</evidence>
<keyword evidence="6" id="KW-1185">Reference proteome</keyword>
<keyword evidence="5" id="KW-0808">Transferase</keyword>
<dbReference type="EMBL" id="FOTK01000001">
    <property type="protein sequence ID" value="SFL15835.1"/>
    <property type="molecule type" value="Genomic_DNA"/>
</dbReference>
<dbReference type="AlphaFoldDB" id="A0A1I4FCZ0"/>
<dbReference type="Proteomes" id="UP000199048">
    <property type="component" value="Unassembled WGS sequence"/>
</dbReference>
<keyword evidence="3" id="KW-0804">Transcription</keyword>
<sequence>MIRALVIEGHCVLLPQHTSNMAAPHQSDVRNRLLRMLLPEDFAALQPALHLQEMRLRHVLISSHTTIEAVYFPEVGFVSITNDEPSGRVEIGLIGREGLVGAAPILLDDDRSPHTHFVQMAGHMLSLNVAVLRAEVARRPALRRLLHRFIQAQFVQTAQTAFANARGNTATRLARWLLMCHDRIDGDQITVTQDFMSFMLGVERPGVTAALRTLEKDGFVRKRRGSVEVTDRDGLLDYAGDGYGTAETEYARLIEGRVEP</sequence>
<evidence type="ECO:0000256" key="2">
    <source>
        <dbReference type="ARBA" id="ARBA00023125"/>
    </source>
</evidence>
<organism evidence="5 6">
    <name type="scientific">Methylobacterium pseudosasicola</name>
    <dbReference type="NCBI Taxonomy" id="582667"/>
    <lineage>
        <taxon>Bacteria</taxon>
        <taxon>Pseudomonadati</taxon>
        <taxon>Pseudomonadota</taxon>
        <taxon>Alphaproteobacteria</taxon>
        <taxon>Hyphomicrobiales</taxon>
        <taxon>Methylobacteriaceae</taxon>
        <taxon>Methylobacterium</taxon>
    </lineage>
</organism>
<dbReference type="InterPro" id="IPR036390">
    <property type="entry name" value="WH_DNA-bd_sf"/>
</dbReference>
<dbReference type="InterPro" id="IPR036388">
    <property type="entry name" value="WH-like_DNA-bd_sf"/>
</dbReference>
<dbReference type="GO" id="GO:0003677">
    <property type="term" value="F:DNA binding"/>
    <property type="evidence" value="ECO:0007669"/>
    <property type="project" value="UniProtKB-KW"/>
</dbReference>
<accession>A0A1I4FCZ0</accession>
<dbReference type="InterPro" id="IPR050397">
    <property type="entry name" value="Env_Response_Regulators"/>
</dbReference>
<dbReference type="GO" id="GO:0003700">
    <property type="term" value="F:DNA-binding transcription factor activity"/>
    <property type="evidence" value="ECO:0007669"/>
    <property type="project" value="TreeGrafter"/>
</dbReference>
<dbReference type="InterPro" id="IPR014710">
    <property type="entry name" value="RmlC-like_jellyroll"/>
</dbReference>
<dbReference type="PANTHER" id="PTHR24567:SF74">
    <property type="entry name" value="HTH-TYPE TRANSCRIPTIONAL REGULATOR ARCR"/>
    <property type="match status" value="1"/>
</dbReference>
<dbReference type="STRING" id="582667.SAMN05192568_1001255"/>
<dbReference type="SUPFAM" id="SSF46785">
    <property type="entry name" value="Winged helix' DNA-binding domain"/>
    <property type="match status" value="1"/>
</dbReference>
<dbReference type="SUPFAM" id="SSF51206">
    <property type="entry name" value="cAMP-binding domain-like"/>
    <property type="match status" value="1"/>
</dbReference>
<protein>
    <submittedName>
        <fullName evidence="5">cAMP-binding domain of CRP or a regulatory subunit of cAMP-dependent protein kinases</fullName>
    </submittedName>
</protein>
<feature type="domain" description="Cyclic nucleotide-binding" evidence="4">
    <location>
        <begin position="33"/>
        <end position="112"/>
    </location>
</feature>
<dbReference type="Gene3D" id="2.60.120.10">
    <property type="entry name" value="Jelly Rolls"/>
    <property type="match status" value="1"/>
</dbReference>
<evidence type="ECO:0000313" key="5">
    <source>
        <dbReference type="EMBL" id="SFL15835.1"/>
    </source>
</evidence>
<dbReference type="InterPro" id="IPR000595">
    <property type="entry name" value="cNMP-bd_dom"/>
</dbReference>
<reference evidence="6" key="1">
    <citation type="submission" date="2016-10" db="EMBL/GenBank/DDBJ databases">
        <authorList>
            <person name="Varghese N."/>
            <person name="Submissions S."/>
        </authorList>
    </citation>
    <scope>NUCLEOTIDE SEQUENCE [LARGE SCALE GENOMIC DNA]</scope>
    <source>
        <strain evidence="6">BL36</strain>
    </source>
</reference>
<dbReference type="InterPro" id="IPR012318">
    <property type="entry name" value="HTH_CRP"/>
</dbReference>
<gene>
    <name evidence="5" type="ORF">SAMN05192568_1001255</name>
</gene>
<dbReference type="GO" id="GO:0016301">
    <property type="term" value="F:kinase activity"/>
    <property type="evidence" value="ECO:0007669"/>
    <property type="project" value="UniProtKB-KW"/>
</dbReference>
<proteinExistence type="predicted"/>
<keyword evidence="2" id="KW-0238">DNA-binding</keyword>
<dbReference type="InterPro" id="IPR018490">
    <property type="entry name" value="cNMP-bd_dom_sf"/>
</dbReference>
<evidence type="ECO:0000259" key="4">
    <source>
        <dbReference type="PROSITE" id="PS50042"/>
    </source>
</evidence>
<name>A0A1I4FCZ0_9HYPH</name>
<dbReference type="PANTHER" id="PTHR24567">
    <property type="entry name" value="CRP FAMILY TRANSCRIPTIONAL REGULATORY PROTEIN"/>
    <property type="match status" value="1"/>
</dbReference>
<dbReference type="PROSITE" id="PS50042">
    <property type="entry name" value="CNMP_BINDING_3"/>
    <property type="match status" value="1"/>
</dbReference>
<dbReference type="Pfam" id="PF13545">
    <property type="entry name" value="HTH_Crp_2"/>
    <property type="match status" value="1"/>
</dbReference>
<evidence type="ECO:0000256" key="1">
    <source>
        <dbReference type="ARBA" id="ARBA00023015"/>
    </source>
</evidence>
<evidence type="ECO:0000256" key="3">
    <source>
        <dbReference type="ARBA" id="ARBA00023163"/>
    </source>
</evidence>
<keyword evidence="5" id="KW-0418">Kinase</keyword>